<reference evidence="2" key="2">
    <citation type="submission" date="2021-01" db="EMBL/GenBank/DDBJ databases">
        <authorList>
            <person name="Schikora-Tamarit M.A."/>
        </authorList>
    </citation>
    <scope>NUCLEOTIDE SEQUENCE</scope>
    <source>
        <strain evidence="2">CBS6075</strain>
    </source>
</reference>
<accession>A0A9P8P717</accession>
<comment type="caution">
    <text evidence="2">The sequence shown here is derived from an EMBL/GenBank/DDBJ whole genome shotgun (WGS) entry which is preliminary data.</text>
</comment>
<evidence type="ECO:0000313" key="2">
    <source>
        <dbReference type="EMBL" id="KAH3666205.1"/>
    </source>
</evidence>
<proteinExistence type="predicted"/>
<dbReference type="EMBL" id="JAEUBE010000295">
    <property type="protein sequence ID" value="KAH3666205.1"/>
    <property type="molecule type" value="Genomic_DNA"/>
</dbReference>
<name>A0A9P8P717_9ASCO</name>
<protein>
    <submittedName>
        <fullName evidence="2">Uncharacterized protein</fullName>
    </submittedName>
</protein>
<dbReference type="AlphaFoldDB" id="A0A9P8P717"/>
<feature type="compositionally biased region" description="Low complexity" evidence="1">
    <location>
        <begin position="271"/>
        <end position="287"/>
    </location>
</feature>
<keyword evidence="3" id="KW-1185">Reference proteome</keyword>
<sequence>MTSGGCLAQDSFCFNLKLVCVFGESELNPTTVAPNPVKTSKLSRNPTACLVQPGVEALGYKNTTRTFASFASFNRLTDSPSWFSNSKSAGISSPSSNVFLAVSAFTSLDSFFASTVDCLGFTAWAVVFCFLAAGAASSTVLPAKRADLRTIGYKGFVIKQFPKLPDGEGKNGTENWSDPVDPVVHWEGSGSNTWTESSGWVQTSTGVVDTDQVTQEQRETNAHRSVVGQIRLLDSGHQNSDTEQGGTEHLDEETSALGASTTKTVSESNRTWGHGRSSTSSSHTGNHLGEHHDETTNWRNSSGKHKSQGDSRVEVTTGNSAGEENSDHDTETETERDHDQLSWVGALAGVELVLIGNLGNHVGNPQEDEGSNELTRSSNQVVLKIVVETKLVGLESRGVAQLLFSVHFQLARVNMSRYNITRGSGSYLYFGDGGPISFERM</sequence>
<organism evidence="2 3">
    <name type="scientific">Ogataea philodendri</name>
    <dbReference type="NCBI Taxonomy" id="1378263"/>
    <lineage>
        <taxon>Eukaryota</taxon>
        <taxon>Fungi</taxon>
        <taxon>Dikarya</taxon>
        <taxon>Ascomycota</taxon>
        <taxon>Saccharomycotina</taxon>
        <taxon>Pichiomycetes</taxon>
        <taxon>Pichiales</taxon>
        <taxon>Pichiaceae</taxon>
        <taxon>Ogataea</taxon>
    </lineage>
</organism>
<dbReference type="RefSeq" id="XP_046061409.1">
    <property type="nucleotide sequence ID" value="XM_046205467.1"/>
</dbReference>
<evidence type="ECO:0000256" key="1">
    <source>
        <dbReference type="SAM" id="MobiDB-lite"/>
    </source>
</evidence>
<dbReference type="GeneID" id="70236359"/>
<feature type="compositionally biased region" description="Polar residues" evidence="1">
    <location>
        <begin position="257"/>
        <end position="270"/>
    </location>
</feature>
<feature type="compositionally biased region" description="Basic and acidic residues" evidence="1">
    <location>
        <begin position="325"/>
        <end position="338"/>
    </location>
</feature>
<evidence type="ECO:0000313" key="3">
    <source>
        <dbReference type="Proteomes" id="UP000769157"/>
    </source>
</evidence>
<reference evidence="2" key="1">
    <citation type="journal article" date="2021" name="Open Biol.">
        <title>Shared evolutionary footprints suggest mitochondrial oxidative damage underlies multiple complex I losses in fungi.</title>
        <authorList>
            <person name="Schikora-Tamarit M.A."/>
            <person name="Marcet-Houben M."/>
            <person name="Nosek J."/>
            <person name="Gabaldon T."/>
        </authorList>
    </citation>
    <scope>NUCLEOTIDE SEQUENCE</scope>
    <source>
        <strain evidence="2">CBS6075</strain>
    </source>
</reference>
<feature type="compositionally biased region" description="Polar residues" evidence="1">
    <location>
        <begin position="236"/>
        <end position="245"/>
    </location>
</feature>
<dbReference type="Proteomes" id="UP000769157">
    <property type="component" value="Unassembled WGS sequence"/>
</dbReference>
<gene>
    <name evidence="2" type="ORF">OGAPHI_004394</name>
</gene>
<feature type="compositionally biased region" description="Polar residues" evidence="1">
    <location>
        <begin position="314"/>
        <end position="323"/>
    </location>
</feature>
<dbReference type="OrthoDB" id="10583563at2759"/>
<feature type="region of interest" description="Disordered" evidence="1">
    <location>
        <begin position="214"/>
        <end position="338"/>
    </location>
</feature>